<name>A0AAN4ZSP4_9BILA</name>
<proteinExistence type="predicted"/>
<dbReference type="SMART" id="SM00054">
    <property type="entry name" value="EFh"/>
    <property type="match status" value="2"/>
</dbReference>
<evidence type="ECO:0000313" key="5">
    <source>
        <dbReference type="Proteomes" id="UP001328107"/>
    </source>
</evidence>
<dbReference type="PROSITE" id="PS00018">
    <property type="entry name" value="EF_HAND_1"/>
    <property type="match status" value="2"/>
</dbReference>
<feature type="domain" description="EF-hand" evidence="3">
    <location>
        <begin position="198"/>
        <end position="233"/>
    </location>
</feature>
<dbReference type="InterPro" id="IPR018247">
    <property type="entry name" value="EF_Hand_1_Ca_BS"/>
</dbReference>
<dbReference type="PROSITE" id="PS50222">
    <property type="entry name" value="EF_HAND_2"/>
    <property type="match status" value="2"/>
</dbReference>
<sequence>YLLPLIPIHSDHSNQASNLINYSINTLIYSMLRTFSSFLGCDSCVTHVINFDLNAWLYPNCTVTPPSYIIHEPSPTTQYLSPLRLKNLRRQRTVEPCDQMPSCFNIKSCPENMETMACPADKDAVFWKALLNHKLGKKKPKKKHSKLTNAQELAEKHGINKKDVERVYNIFVAMDDDDSGTISSSEVAAMLMGFGCDVSPKVVQAVMRTSDVNGDGEINFDEFLAAVTSKVKANTNADIDVVFERLNEHEHMSAEDLVVSWKQNLAHKASAIIASVEAKTHHHSEKQHDGSSPAPAKPPRTPLLSEPIVDALCDKFVTMSQTV</sequence>
<dbReference type="GO" id="GO:0005509">
    <property type="term" value="F:calcium ion binding"/>
    <property type="evidence" value="ECO:0007669"/>
    <property type="project" value="InterPro"/>
</dbReference>
<reference evidence="5" key="1">
    <citation type="submission" date="2022-10" db="EMBL/GenBank/DDBJ databases">
        <title>Genome assembly of Pristionchus species.</title>
        <authorList>
            <person name="Yoshida K."/>
            <person name="Sommer R.J."/>
        </authorList>
    </citation>
    <scope>NUCLEOTIDE SEQUENCE [LARGE SCALE GENOMIC DNA]</scope>
    <source>
        <strain evidence="5">RS5460</strain>
    </source>
</reference>
<evidence type="ECO:0000256" key="1">
    <source>
        <dbReference type="ARBA" id="ARBA00022837"/>
    </source>
</evidence>
<dbReference type="CDD" id="cd00051">
    <property type="entry name" value="EFh"/>
    <property type="match status" value="1"/>
</dbReference>
<comment type="caution">
    <text evidence="4">The sequence shown here is derived from an EMBL/GenBank/DDBJ whole genome shotgun (WGS) entry which is preliminary data.</text>
</comment>
<keyword evidence="5" id="KW-1185">Reference proteome</keyword>
<accession>A0AAN4ZSP4</accession>
<dbReference type="Gene3D" id="1.10.238.10">
    <property type="entry name" value="EF-hand"/>
    <property type="match status" value="1"/>
</dbReference>
<evidence type="ECO:0000259" key="3">
    <source>
        <dbReference type="PROSITE" id="PS50222"/>
    </source>
</evidence>
<protein>
    <recommendedName>
        <fullName evidence="3">EF-hand domain-containing protein</fullName>
    </recommendedName>
</protein>
<dbReference type="InterPro" id="IPR002048">
    <property type="entry name" value="EF_hand_dom"/>
</dbReference>
<feature type="non-terminal residue" evidence="4">
    <location>
        <position position="1"/>
    </location>
</feature>
<dbReference type="Proteomes" id="UP001328107">
    <property type="component" value="Unassembled WGS sequence"/>
</dbReference>
<dbReference type="AlphaFoldDB" id="A0AAN4ZSP4"/>
<gene>
    <name evidence="4" type="ORF">PMAYCL1PPCAC_12645</name>
</gene>
<feature type="domain" description="EF-hand" evidence="3">
    <location>
        <begin position="162"/>
        <end position="197"/>
    </location>
</feature>
<evidence type="ECO:0000256" key="2">
    <source>
        <dbReference type="SAM" id="MobiDB-lite"/>
    </source>
</evidence>
<dbReference type="Pfam" id="PF13499">
    <property type="entry name" value="EF-hand_7"/>
    <property type="match status" value="1"/>
</dbReference>
<organism evidence="4 5">
    <name type="scientific">Pristionchus mayeri</name>
    <dbReference type="NCBI Taxonomy" id="1317129"/>
    <lineage>
        <taxon>Eukaryota</taxon>
        <taxon>Metazoa</taxon>
        <taxon>Ecdysozoa</taxon>
        <taxon>Nematoda</taxon>
        <taxon>Chromadorea</taxon>
        <taxon>Rhabditida</taxon>
        <taxon>Rhabditina</taxon>
        <taxon>Diplogasteromorpha</taxon>
        <taxon>Diplogasteroidea</taxon>
        <taxon>Neodiplogasteridae</taxon>
        <taxon>Pristionchus</taxon>
    </lineage>
</organism>
<feature type="region of interest" description="Disordered" evidence="2">
    <location>
        <begin position="278"/>
        <end position="304"/>
    </location>
</feature>
<evidence type="ECO:0000313" key="4">
    <source>
        <dbReference type="EMBL" id="GMR42450.1"/>
    </source>
</evidence>
<dbReference type="InterPro" id="IPR011992">
    <property type="entry name" value="EF-hand-dom_pair"/>
</dbReference>
<dbReference type="EMBL" id="BTRK01000003">
    <property type="protein sequence ID" value="GMR42450.1"/>
    <property type="molecule type" value="Genomic_DNA"/>
</dbReference>
<dbReference type="SUPFAM" id="SSF47473">
    <property type="entry name" value="EF-hand"/>
    <property type="match status" value="1"/>
</dbReference>
<keyword evidence="1" id="KW-0106">Calcium</keyword>